<keyword evidence="1" id="KW-1133">Transmembrane helix</keyword>
<evidence type="ECO:0000313" key="2">
    <source>
        <dbReference type="EMBL" id="CAL1533358.1"/>
    </source>
</evidence>
<sequence>MEIWLGTKIEKKCRMTGPPVQFINRMTGLLSTSSMWLMLLGVMTSILSEALAKLTFYPQKIHMDAICDKHFAVNHSIQVAINKIPAKKRFCRVHFKPLSGDWLLGSFTTYSLQMLQPNCTVEALHLSASHEDFFGRL</sequence>
<protein>
    <submittedName>
        <fullName evidence="2">Uncharacterized protein</fullName>
    </submittedName>
</protein>
<comment type="caution">
    <text evidence="2">The sequence shown here is derived from an EMBL/GenBank/DDBJ whole genome shotgun (WGS) entry which is preliminary data.</text>
</comment>
<dbReference type="Proteomes" id="UP001497497">
    <property type="component" value="Unassembled WGS sequence"/>
</dbReference>
<feature type="transmembrane region" description="Helical" evidence="1">
    <location>
        <begin position="35"/>
        <end position="56"/>
    </location>
</feature>
<evidence type="ECO:0000313" key="3">
    <source>
        <dbReference type="Proteomes" id="UP001497497"/>
    </source>
</evidence>
<proteinExistence type="predicted"/>
<dbReference type="EMBL" id="CAXITT010000142">
    <property type="protein sequence ID" value="CAL1533358.1"/>
    <property type="molecule type" value="Genomic_DNA"/>
</dbReference>
<accession>A0AAV2HHA2</accession>
<keyword evidence="1" id="KW-0812">Transmembrane</keyword>
<keyword evidence="1" id="KW-0472">Membrane</keyword>
<gene>
    <name evidence="2" type="ORF">GSLYS_00007376001</name>
</gene>
<keyword evidence="3" id="KW-1185">Reference proteome</keyword>
<organism evidence="2 3">
    <name type="scientific">Lymnaea stagnalis</name>
    <name type="common">Great pond snail</name>
    <name type="synonym">Helix stagnalis</name>
    <dbReference type="NCBI Taxonomy" id="6523"/>
    <lineage>
        <taxon>Eukaryota</taxon>
        <taxon>Metazoa</taxon>
        <taxon>Spiralia</taxon>
        <taxon>Lophotrochozoa</taxon>
        <taxon>Mollusca</taxon>
        <taxon>Gastropoda</taxon>
        <taxon>Heterobranchia</taxon>
        <taxon>Euthyneura</taxon>
        <taxon>Panpulmonata</taxon>
        <taxon>Hygrophila</taxon>
        <taxon>Lymnaeoidea</taxon>
        <taxon>Lymnaeidae</taxon>
        <taxon>Lymnaea</taxon>
    </lineage>
</organism>
<name>A0AAV2HHA2_LYMST</name>
<reference evidence="2 3" key="1">
    <citation type="submission" date="2024-04" db="EMBL/GenBank/DDBJ databases">
        <authorList>
            <consortium name="Genoscope - CEA"/>
            <person name="William W."/>
        </authorList>
    </citation>
    <scope>NUCLEOTIDE SEQUENCE [LARGE SCALE GENOMIC DNA]</scope>
</reference>
<dbReference type="AlphaFoldDB" id="A0AAV2HHA2"/>
<evidence type="ECO:0000256" key="1">
    <source>
        <dbReference type="SAM" id="Phobius"/>
    </source>
</evidence>